<dbReference type="InterPro" id="IPR014729">
    <property type="entry name" value="Rossmann-like_a/b/a_fold"/>
</dbReference>
<organism evidence="1">
    <name type="scientific">Rheinheimera sp. BAL341</name>
    <dbReference type="NCBI Taxonomy" id="1708203"/>
    <lineage>
        <taxon>Bacteria</taxon>
        <taxon>Pseudomonadati</taxon>
        <taxon>Pseudomonadota</taxon>
        <taxon>Gammaproteobacteria</taxon>
        <taxon>Chromatiales</taxon>
        <taxon>Chromatiaceae</taxon>
        <taxon>Rheinheimera</taxon>
    </lineage>
</organism>
<dbReference type="Gene3D" id="1.10.579.10">
    <property type="entry name" value="DNA Cyclobutane Dipyrimidine Photolyase, subunit A, domain 3"/>
    <property type="match status" value="1"/>
</dbReference>
<dbReference type="Gene3D" id="1.10.10.1710">
    <property type="entry name" value="Deoxyribodipyrimidine photolyase-related"/>
    <property type="match status" value="1"/>
</dbReference>
<protein>
    <recommendedName>
        <fullName evidence="2">Deoxyribodipyrimidine photolyase-related protein</fullName>
    </recommendedName>
</protein>
<name>A0A486XJE8_9GAMM</name>
<dbReference type="Pfam" id="PF04244">
    <property type="entry name" value="DPRP"/>
    <property type="match status" value="1"/>
</dbReference>
<dbReference type="PANTHER" id="PTHR38657:SF1">
    <property type="entry name" value="SLR1343 PROTEIN"/>
    <property type="match status" value="1"/>
</dbReference>
<proteinExistence type="predicted"/>
<dbReference type="AlphaFoldDB" id="A0A486XJE8"/>
<sequence length="512" mass="58380">MIFMPRLIVVLGDQLSPALPSLQNLQPDDVILLAEVASEAGYVKHHKHKIILLFSAMRHFAAVLEQQGHSVCYICYASQPALHSMTDAVQYALNQYPKLNQVLITECGEYRLQQEILSWNTALNIPVEILNDERFICSLSRFASWASGKKQLRMEYFYREMRRYTGLLMQGDSPEGGKWNFDSENRKAWPDKLEPTAPLQFSADAITADVMALVDEHFNDHMGSSATFVYAVTGKDARQAFLHFVQQQLPQFGDYQDAMRLNQPFLQHSICSVYLNCGLLDVRWMCNKVQQAYQQGLVPLNAAEGFIRQLIGWREYVRGLYWLMMPEYKQRNALNAARPLPGYYWHGNTQMRCMQQAVQSTIAHAYSHHIQRLMITGNFALLAGVSVDEVTDWYLAVYADAYEWVELPNTLGMALFADGGVLASKPYAASGAYINRMSNYCKHCAYNVKKTTEADACPFNALYWDFLQRNQQQFANNPRLALAYANWHKRSDADKSAILAKAAQTLIKLEQL</sequence>
<dbReference type="Gene3D" id="3.40.50.620">
    <property type="entry name" value="HUPs"/>
    <property type="match status" value="1"/>
</dbReference>
<evidence type="ECO:0008006" key="2">
    <source>
        <dbReference type="Google" id="ProtNLM"/>
    </source>
</evidence>
<dbReference type="InterPro" id="IPR052551">
    <property type="entry name" value="UV-DNA_repair_photolyase"/>
</dbReference>
<dbReference type="Gene3D" id="1.25.40.80">
    <property type="match status" value="1"/>
</dbReference>
<gene>
    <name evidence="1" type="ORF">BAL341_935</name>
</gene>
<dbReference type="SUPFAM" id="SSF48173">
    <property type="entry name" value="Cryptochrome/photolyase FAD-binding domain"/>
    <property type="match status" value="1"/>
</dbReference>
<dbReference type="InterPro" id="IPR036134">
    <property type="entry name" value="Crypto/Photolyase_FAD-like_sf"/>
</dbReference>
<accession>A0A486XJE8</accession>
<evidence type="ECO:0000313" key="1">
    <source>
        <dbReference type="EMBL" id="VHO02593.1"/>
    </source>
</evidence>
<dbReference type="InterPro" id="IPR007357">
    <property type="entry name" value="PhrB-like"/>
</dbReference>
<reference evidence="1" key="1">
    <citation type="submission" date="2019-04" db="EMBL/GenBank/DDBJ databases">
        <authorList>
            <person name="Brambilla D."/>
        </authorList>
    </citation>
    <scope>NUCLEOTIDE SEQUENCE</scope>
    <source>
        <strain evidence="1">BAL1</strain>
    </source>
</reference>
<dbReference type="EMBL" id="CAAJGR010000072">
    <property type="protein sequence ID" value="VHO02593.1"/>
    <property type="molecule type" value="Genomic_DNA"/>
</dbReference>
<dbReference type="PANTHER" id="PTHR38657">
    <property type="entry name" value="SLR1343 PROTEIN"/>
    <property type="match status" value="1"/>
</dbReference>